<dbReference type="SUPFAM" id="SSF55073">
    <property type="entry name" value="Nucleotide cyclase"/>
    <property type="match status" value="1"/>
</dbReference>
<sequence>MTQESRVVFIGVSIVQGYVAHSAEVSLRQRFKAKRAVELTHERTESILNTLMPVMVVEDLRDISLSQGFPSHHYRHATIAQSDLCGFTKLASTRRPEEVVEFIGELFGLFDQLTDKYEVYKVETVGDAYIAGQAEAPLTHKNSPMSVVRFGLDMVQETNKWSRRKGEQVSCRVGVHSGECIGGIVGTEMQRYHLFGKLMTEVEVLESTAPEGRVQVSQACKDAVDKQMRLEGLSKSLAMFEERSEETLRTSKGEEHSYDEVGGRTFVVRSYAHYQP</sequence>
<organism evidence="2 3">
    <name type="scientific">Effrenium voratum</name>
    <dbReference type="NCBI Taxonomy" id="2562239"/>
    <lineage>
        <taxon>Eukaryota</taxon>
        <taxon>Sar</taxon>
        <taxon>Alveolata</taxon>
        <taxon>Dinophyceae</taxon>
        <taxon>Suessiales</taxon>
        <taxon>Symbiodiniaceae</taxon>
        <taxon>Effrenium</taxon>
    </lineage>
</organism>
<comment type="caution">
    <text evidence="2">The sequence shown here is derived from an EMBL/GenBank/DDBJ whole genome shotgun (WGS) entry which is preliminary data.</text>
</comment>
<name>A0AA36ML81_9DINO</name>
<dbReference type="GO" id="GO:0019934">
    <property type="term" value="P:cGMP-mediated signaling"/>
    <property type="evidence" value="ECO:0007669"/>
    <property type="project" value="TreeGrafter"/>
</dbReference>
<evidence type="ECO:0000313" key="3">
    <source>
        <dbReference type="Proteomes" id="UP001178507"/>
    </source>
</evidence>
<dbReference type="EMBL" id="CAUJNA010000069">
    <property type="protein sequence ID" value="CAJ1371342.1"/>
    <property type="molecule type" value="Genomic_DNA"/>
</dbReference>
<gene>
    <name evidence="2" type="ORF">EVOR1521_LOCUS1660</name>
</gene>
<dbReference type="GO" id="GO:0004383">
    <property type="term" value="F:guanylate cyclase activity"/>
    <property type="evidence" value="ECO:0007669"/>
    <property type="project" value="TreeGrafter"/>
</dbReference>
<evidence type="ECO:0000313" key="2">
    <source>
        <dbReference type="EMBL" id="CAJ1371342.1"/>
    </source>
</evidence>
<dbReference type="PANTHER" id="PTHR45655">
    <property type="entry name" value="GUANYLATE CYCLASE SOLUBLE SUBUNIT BETA-2"/>
    <property type="match status" value="1"/>
</dbReference>
<dbReference type="Proteomes" id="UP001178507">
    <property type="component" value="Unassembled WGS sequence"/>
</dbReference>
<dbReference type="GO" id="GO:0008074">
    <property type="term" value="C:guanylate cyclase complex, soluble"/>
    <property type="evidence" value="ECO:0007669"/>
    <property type="project" value="TreeGrafter"/>
</dbReference>
<dbReference type="InterPro" id="IPR001054">
    <property type="entry name" value="A/G_cyclase"/>
</dbReference>
<protein>
    <recommendedName>
        <fullName evidence="1">Guanylate cyclase domain-containing protein</fullName>
    </recommendedName>
</protein>
<evidence type="ECO:0000259" key="1">
    <source>
        <dbReference type="PROSITE" id="PS50125"/>
    </source>
</evidence>
<dbReference type="CDD" id="cd07302">
    <property type="entry name" value="CHD"/>
    <property type="match status" value="1"/>
</dbReference>
<dbReference type="Pfam" id="PF00211">
    <property type="entry name" value="Guanylate_cyc"/>
    <property type="match status" value="1"/>
</dbReference>
<dbReference type="SMART" id="SM00044">
    <property type="entry name" value="CYCc"/>
    <property type="match status" value="1"/>
</dbReference>
<dbReference type="AlphaFoldDB" id="A0AA36ML81"/>
<feature type="domain" description="Guanylate cyclase" evidence="1">
    <location>
        <begin position="78"/>
        <end position="206"/>
    </location>
</feature>
<dbReference type="GO" id="GO:0070482">
    <property type="term" value="P:response to oxygen levels"/>
    <property type="evidence" value="ECO:0007669"/>
    <property type="project" value="TreeGrafter"/>
</dbReference>
<dbReference type="Gene3D" id="3.30.70.1230">
    <property type="entry name" value="Nucleotide cyclase"/>
    <property type="match status" value="1"/>
</dbReference>
<reference evidence="2" key="1">
    <citation type="submission" date="2023-08" db="EMBL/GenBank/DDBJ databases">
        <authorList>
            <person name="Chen Y."/>
            <person name="Shah S."/>
            <person name="Dougan E. K."/>
            <person name="Thang M."/>
            <person name="Chan C."/>
        </authorList>
    </citation>
    <scope>NUCLEOTIDE SEQUENCE</scope>
</reference>
<accession>A0AA36ML81</accession>
<dbReference type="PROSITE" id="PS50125">
    <property type="entry name" value="GUANYLATE_CYCLASE_2"/>
    <property type="match status" value="1"/>
</dbReference>
<proteinExistence type="predicted"/>
<dbReference type="PANTHER" id="PTHR45655:SF13">
    <property type="entry name" value="SOLUBLE GUANYLATE CYCLASE GCY-32-RELATED"/>
    <property type="match status" value="1"/>
</dbReference>
<dbReference type="InterPro" id="IPR029787">
    <property type="entry name" value="Nucleotide_cyclase"/>
</dbReference>
<keyword evidence="3" id="KW-1185">Reference proteome</keyword>